<organism evidence="3 4">
    <name type="scientific">Diaphorobacter ruginosibacter</name>
    <dbReference type="NCBI Taxonomy" id="1715720"/>
    <lineage>
        <taxon>Bacteria</taxon>
        <taxon>Pseudomonadati</taxon>
        <taxon>Pseudomonadota</taxon>
        <taxon>Betaproteobacteria</taxon>
        <taxon>Burkholderiales</taxon>
        <taxon>Comamonadaceae</taxon>
        <taxon>Diaphorobacter</taxon>
    </lineage>
</organism>
<dbReference type="AlphaFoldDB" id="A0A7G9RL25"/>
<dbReference type="InterPro" id="IPR003425">
    <property type="entry name" value="CCB3/YggT"/>
</dbReference>
<keyword evidence="2" id="KW-0472">Membrane</keyword>
<feature type="transmembrane region" description="Helical" evidence="2">
    <location>
        <begin position="152"/>
        <end position="174"/>
    </location>
</feature>
<dbReference type="GO" id="GO:0016020">
    <property type="term" value="C:membrane"/>
    <property type="evidence" value="ECO:0007669"/>
    <property type="project" value="InterPro"/>
</dbReference>
<comment type="similarity">
    <text evidence="1">Belongs to the YggT family.</text>
</comment>
<feature type="transmembrane region" description="Helical" evidence="2">
    <location>
        <begin position="93"/>
        <end position="122"/>
    </location>
</feature>
<dbReference type="Proteomes" id="UP000515811">
    <property type="component" value="Chromosome"/>
</dbReference>
<dbReference type="RefSeq" id="WP_187596568.1">
    <property type="nucleotide sequence ID" value="NZ_CP060714.1"/>
</dbReference>
<dbReference type="EMBL" id="CP060714">
    <property type="protein sequence ID" value="QNN56300.1"/>
    <property type="molecule type" value="Genomic_DNA"/>
</dbReference>
<dbReference type="PANTHER" id="PTHR33219:SF14">
    <property type="entry name" value="PROTEIN COFACTOR ASSEMBLY OF COMPLEX C SUBUNIT B CCB3, CHLOROPLASTIC-RELATED"/>
    <property type="match status" value="1"/>
</dbReference>
<accession>A0A7G9RL25</accession>
<keyword evidence="4" id="KW-1185">Reference proteome</keyword>
<dbReference type="KEGG" id="drg:H9K76_17330"/>
<dbReference type="PANTHER" id="PTHR33219">
    <property type="entry name" value="YLMG HOMOLOG PROTEIN 2, CHLOROPLASTIC"/>
    <property type="match status" value="1"/>
</dbReference>
<evidence type="ECO:0000256" key="1">
    <source>
        <dbReference type="ARBA" id="ARBA00010894"/>
    </source>
</evidence>
<feature type="transmembrane region" description="Helical" evidence="2">
    <location>
        <begin position="38"/>
        <end position="57"/>
    </location>
</feature>
<evidence type="ECO:0000313" key="3">
    <source>
        <dbReference type="EMBL" id="QNN56300.1"/>
    </source>
</evidence>
<sequence>MLFQIISLLLDIGCGLVTGACLLRLYMQMQRIPFSNPVGQLVFVLSNWLVMPLRKVLPSSGRVDLSCLMGAFLAQLVQFVVLALLVSQGFSNVVVILLLAVFGVLRVAVTGMMGLVIAHAVLSWVQTRSPISGVIDRLCEPLLRPIRRYVPLMGGIDFSSLVALILLQVVMIVLGHLQMSLMGIAAA</sequence>
<name>A0A7G9RL25_9BURK</name>
<evidence type="ECO:0000256" key="2">
    <source>
        <dbReference type="SAM" id="Phobius"/>
    </source>
</evidence>
<gene>
    <name evidence="3" type="ORF">H9K76_17330</name>
</gene>
<reference evidence="3 4" key="1">
    <citation type="submission" date="2020-08" db="EMBL/GenBank/DDBJ databases">
        <title>Genome sequence of Diaphorobacter ruginosibacter DSM 27467T.</title>
        <authorList>
            <person name="Hyun D.-W."/>
            <person name="Bae J.-W."/>
        </authorList>
    </citation>
    <scope>NUCLEOTIDE SEQUENCE [LARGE SCALE GENOMIC DNA]</scope>
    <source>
        <strain evidence="3 4">DSM 27467</strain>
    </source>
</reference>
<feature type="transmembrane region" description="Helical" evidence="2">
    <location>
        <begin position="63"/>
        <end position="86"/>
    </location>
</feature>
<keyword evidence="2" id="KW-0812">Transmembrane</keyword>
<dbReference type="Pfam" id="PF02325">
    <property type="entry name" value="CCB3_YggT"/>
    <property type="match status" value="2"/>
</dbReference>
<evidence type="ECO:0000313" key="4">
    <source>
        <dbReference type="Proteomes" id="UP000515811"/>
    </source>
</evidence>
<keyword evidence="2" id="KW-1133">Transmembrane helix</keyword>
<protein>
    <submittedName>
        <fullName evidence="3">YggT family protein</fullName>
    </submittedName>
</protein>
<proteinExistence type="inferred from homology"/>
<feature type="transmembrane region" description="Helical" evidence="2">
    <location>
        <begin position="6"/>
        <end position="26"/>
    </location>
</feature>